<dbReference type="EMBL" id="AP019823">
    <property type="protein sequence ID" value="BBM38930.1"/>
    <property type="molecule type" value="Genomic_DNA"/>
</dbReference>
<dbReference type="KEGG" id="lhf:JCM16775_1641"/>
<name>A0A510JHZ0_9FUSO</name>
<accession>A0A510JHZ0</accession>
<organism evidence="1 2">
    <name type="scientific">Leptotrichia hofstadii</name>
    <dbReference type="NCBI Taxonomy" id="157688"/>
    <lineage>
        <taxon>Bacteria</taxon>
        <taxon>Fusobacteriati</taxon>
        <taxon>Fusobacteriota</taxon>
        <taxon>Fusobacteriia</taxon>
        <taxon>Fusobacteriales</taxon>
        <taxon>Leptotrichiaceae</taxon>
        <taxon>Leptotrichia</taxon>
    </lineage>
</organism>
<keyword evidence="2" id="KW-1185">Reference proteome</keyword>
<dbReference type="Proteomes" id="UP000321892">
    <property type="component" value="Chromosome"/>
</dbReference>
<protein>
    <submittedName>
        <fullName evidence="1">Uncharacterized protein</fullName>
    </submittedName>
</protein>
<evidence type="ECO:0000313" key="2">
    <source>
        <dbReference type="Proteomes" id="UP000321892"/>
    </source>
</evidence>
<sequence length="319" mass="38796">MLNKSLWEKKIFRDSFLLKKFMSKKLKLWLYNQYKKEETDSGEEEVIIKENLNYELLCDILNNTEKYVKAKNGNFENKFLIYNEEAKDGEPFIIAVFRDIYAFCVFFYISKKEGKYIVNNKWFDEIEIGNTEEFLNNLQEYNVNLDVPEFVNLKKYYWDELRLIEKILKRYFDTGKIEVKLDENIKINRKYSGIKLGNHIEKVIPESEKRNLKKYCQYLLYEDKEQKYSLFANPKTGKIVKIDIKDEKYFPAEDLKIGDYLTEEKMEKYEIYYDETDEDVWLSEVIKELAIVTELIGEYPNQKEKILWYVWFDYKEYSF</sequence>
<gene>
    <name evidence="1" type="ORF">JCM16775_1641</name>
</gene>
<reference evidence="1 2" key="1">
    <citation type="submission" date="2019-07" db="EMBL/GenBank/DDBJ databases">
        <title>Complete Genome Sequence of Leptotrichia hofstadii Strain JCM16775.</title>
        <authorList>
            <person name="Watanabe S."/>
            <person name="Cui L."/>
        </authorList>
    </citation>
    <scope>NUCLEOTIDE SEQUENCE [LARGE SCALE GENOMIC DNA]</scope>
    <source>
        <strain evidence="1 2">JCM16775</strain>
    </source>
</reference>
<dbReference type="AlphaFoldDB" id="A0A510JHZ0"/>
<evidence type="ECO:0000313" key="1">
    <source>
        <dbReference type="EMBL" id="BBM38930.1"/>
    </source>
</evidence>
<proteinExistence type="predicted"/>